<dbReference type="InterPro" id="IPR007278">
    <property type="entry name" value="DUF397"/>
</dbReference>
<feature type="domain" description="DUF397" evidence="1">
    <location>
        <begin position="12"/>
        <end position="62"/>
    </location>
</feature>
<comment type="caution">
    <text evidence="2">The sequence shown here is derived from an EMBL/GenBank/DDBJ whole genome shotgun (WGS) entry which is preliminary data.</text>
</comment>
<sequence length="66" mass="7719">MRTSSTGRTSDGWRRSSVSVPEDECVEIWSRPDGVRLRDSKDRKGTELRFCRDSWTLLLDGLHHRE</sequence>
<gene>
    <name evidence="2" type="ORF">BLA60_37500</name>
</gene>
<evidence type="ECO:0000259" key="1">
    <source>
        <dbReference type="Pfam" id="PF04149"/>
    </source>
</evidence>
<organism evidence="2 3">
    <name type="scientific">Actinophytocola xinjiangensis</name>
    <dbReference type="NCBI Taxonomy" id="485602"/>
    <lineage>
        <taxon>Bacteria</taxon>
        <taxon>Bacillati</taxon>
        <taxon>Actinomycetota</taxon>
        <taxon>Actinomycetes</taxon>
        <taxon>Pseudonocardiales</taxon>
        <taxon>Pseudonocardiaceae</taxon>
    </lineage>
</organism>
<dbReference type="EMBL" id="MSIF01000033">
    <property type="protein sequence ID" value="OLF05149.1"/>
    <property type="molecule type" value="Genomic_DNA"/>
</dbReference>
<protein>
    <recommendedName>
        <fullName evidence="1">DUF397 domain-containing protein</fullName>
    </recommendedName>
</protein>
<evidence type="ECO:0000313" key="3">
    <source>
        <dbReference type="Proteomes" id="UP000185696"/>
    </source>
</evidence>
<accession>A0A7Z0WEM7</accession>
<proteinExistence type="predicted"/>
<dbReference type="Pfam" id="PF04149">
    <property type="entry name" value="DUF397"/>
    <property type="match status" value="1"/>
</dbReference>
<evidence type="ECO:0000313" key="2">
    <source>
        <dbReference type="EMBL" id="OLF05149.1"/>
    </source>
</evidence>
<dbReference type="OrthoDB" id="4556373at2"/>
<dbReference type="RefSeq" id="WP_075137906.1">
    <property type="nucleotide sequence ID" value="NZ_MSIF01000033.1"/>
</dbReference>
<name>A0A7Z0WEM7_9PSEU</name>
<dbReference type="Proteomes" id="UP000185696">
    <property type="component" value="Unassembled WGS sequence"/>
</dbReference>
<keyword evidence="3" id="KW-1185">Reference proteome</keyword>
<dbReference type="AlphaFoldDB" id="A0A7Z0WEM7"/>
<reference evidence="2 3" key="1">
    <citation type="submission" date="2016-12" db="EMBL/GenBank/DDBJ databases">
        <title>The draft genome sequence of Actinophytocola xinjiangensis.</title>
        <authorList>
            <person name="Wang W."/>
            <person name="Yuan L."/>
        </authorList>
    </citation>
    <scope>NUCLEOTIDE SEQUENCE [LARGE SCALE GENOMIC DNA]</scope>
    <source>
        <strain evidence="2 3">CGMCC 4.4663</strain>
    </source>
</reference>